<dbReference type="Proteomes" id="UP000242180">
    <property type="component" value="Unassembled WGS sequence"/>
</dbReference>
<evidence type="ECO:0000313" key="1">
    <source>
        <dbReference type="EMBL" id="ORY93177.1"/>
    </source>
</evidence>
<dbReference type="AlphaFoldDB" id="A0A1X2H455"/>
<reference evidence="1 2" key="1">
    <citation type="submission" date="2016-07" db="EMBL/GenBank/DDBJ databases">
        <title>Pervasive Adenine N6-methylation of Active Genes in Fungi.</title>
        <authorList>
            <consortium name="DOE Joint Genome Institute"/>
            <person name="Mondo S.J."/>
            <person name="Dannebaum R.O."/>
            <person name="Kuo R.C."/>
            <person name="Labutti K."/>
            <person name="Haridas S."/>
            <person name="Kuo A."/>
            <person name="Salamov A."/>
            <person name="Ahrendt S.R."/>
            <person name="Lipzen A."/>
            <person name="Sullivan W."/>
            <person name="Andreopoulos W.B."/>
            <person name="Clum A."/>
            <person name="Lindquist E."/>
            <person name="Daum C."/>
            <person name="Ramamoorthy G.K."/>
            <person name="Gryganskyi A."/>
            <person name="Culley D."/>
            <person name="Magnuson J.K."/>
            <person name="James T.Y."/>
            <person name="O'Malley M.A."/>
            <person name="Stajich J.E."/>
            <person name="Spatafora J.W."/>
            <person name="Visel A."/>
            <person name="Grigoriev I.V."/>
        </authorList>
    </citation>
    <scope>NUCLEOTIDE SEQUENCE [LARGE SCALE GENOMIC DNA]</scope>
    <source>
        <strain evidence="1 2">NRRL 2496</strain>
    </source>
</reference>
<evidence type="ECO:0000313" key="2">
    <source>
        <dbReference type="Proteomes" id="UP000242180"/>
    </source>
</evidence>
<organism evidence="1 2">
    <name type="scientific">Syncephalastrum racemosum</name>
    <name type="common">Filamentous fungus</name>
    <dbReference type="NCBI Taxonomy" id="13706"/>
    <lineage>
        <taxon>Eukaryota</taxon>
        <taxon>Fungi</taxon>
        <taxon>Fungi incertae sedis</taxon>
        <taxon>Mucoromycota</taxon>
        <taxon>Mucoromycotina</taxon>
        <taxon>Mucoromycetes</taxon>
        <taxon>Mucorales</taxon>
        <taxon>Syncephalastraceae</taxon>
        <taxon>Syncephalastrum</taxon>
    </lineage>
</organism>
<protein>
    <submittedName>
        <fullName evidence="1">Uncharacterized protein</fullName>
    </submittedName>
</protein>
<accession>A0A1X2H455</accession>
<proteinExistence type="predicted"/>
<keyword evidence="2" id="KW-1185">Reference proteome</keyword>
<name>A0A1X2H455_SYNRA</name>
<gene>
    <name evidence="1" type="ORF">BCR43DRAFT_496457</name>
</gene>
<dbReference type="EMBL" id="MCGN01000009">
    <property type="protein sequence ID" value="ORY93177.1"/>
    <property type="molecule type" value="Genomic_DNA"/>
</dbReference>
<dbReference type="InParanoid" id="A0A1X2H455"/>
<sequence>MDVGRKVIVWQKGKGVLPIAGLGRRYPRRLVENRGREIVTILFADHCFPIISFAIFPLRACSVFATFAPGK</sequence>
<comment type="caution">
    <text evidence="1">The sequence shown here is derived from an EMBL/GenBank/DDBJ whole genome shotgun (WGS) entry which is preliminary data.</text>
</comment>